<organism evidence="9 10">
    <name type="scientific">Aeoliella straminimaris</name>
    <dbReference type="NCBI Taxonomy" id="2954799"/>
    <lineage>
        <taxon>Bacteria</taxon>
        <taxon>Pseudomonadati</taxon>
        <taxon>Planctomycetota</taxon>
        <taxon>Planctomycetia</taxon>
        <taxon>Pirellulales</taxon>
        <taxon>Lacipirellulaceae</taxon>
        <taxon>Aeoliella</taxon>
    </lineage>
</organism>
<dbReference type="HAMAP" id="MF_01008">
    <property type="entry name" value="MraZ"/>
    <property type="match status" value="1"/>
</dbReference>
<dbReference type="RefSeq" id="WP_252852548.1">
    <property type="nucleotide sequence ID" value="NZ_JAMXLR010000036.1"/>
</dbReference>
<comment type="subunit">
    <text evidence="7">Forms oligomers.</text>
</comment>
<evidence type="ECO:0000256" key="3">
    <source>
        <dbReference type="ARBA" id="ARBA00022737"/>
    </source>
</evidence>
<accession>A0A9X2FH42</accession>
<keyword evidence="5 7" id="KW-0238">DNA-binding</keyword>
<reference evidence="9" key="1">
    <citation type="submission" date="2022-06" db="EMBL/GenBank/DDBJ databases">
        <title>Aeoliella straminimaris, a novel planctomycete from sediments.</title>
        <authorList>
            <person name="Vitorino I.R."/>
            <person name="Lage O.M."/>
        </authorList>
    </citation>
    <scope>NUCLEOTIDE SEQUENCE</scope>
    <source>
        <strain evidence="9">ICT_H6.2</strain>
    </source>
</reference>
<feature type="domain" description="SpoVT-AbrB" evidence="8">
    <location>
        <begin position="6"/>
        <end position="52"/>
    </location>
</feature>
<comment type="subcellular location">
    <subcellularLocation>
        <location evidence="7">Cytoplasm</location>
        <location evidence="7">Nucleoid</location>
    </subcellularLocation>
</comment>
<feature type="domain" description="SpoVT-AbrB" evidence="8">
    <location>
        <begin position="81"/>
        <end position="124"/>
    </location>
</feature>
<dbReference type="GO" id="GO:0000976">
    <property type="term" value="F:transcription cis-regulatory region binding"/>
    <property type="evidence" value="ECO:0007669"/>
    <property type="project" value="TreeGrafter"/>
</dbReference>
<dbReference type="InterPro" id="IPR035642">
    <property type="entry name" value="MraZ_N"/>
</dbReference>
<dbReference type="Gene3D" id="3.40.1550.20">
    <property type="entry name" value="Transcriptional regulator MraZ domain"/>
    <property type="match status" value="1"/>
</dbReference>
<dbReference type="InterPro" id="IPR020603">
    <property type="entry name" value="MraZ_dom"/>
</dbReference>
<gene>
    <name evidence="7 9" type="primary">mraZ</name>
    <name evidence="9" type="ORF">NG895_11075</name>
</gene>
<evidence type="ECO:0000256" key="7">
    <source>
        <dbReference type="HAMAP-Rule" id="MF_01008"/>
    </source>
</evidence>
<sequence>MLLTGTHHRSLDDKCRVALPKPLREGLETGENSNFYLAPGTDGALALYPESTFRRLGERLQAATPNARGVREYARLFFSRAAAVRPDKQGRLRIPTELAEFAKLSGEVVLVGVQDHVEIWPRASWEQYIEQRADQYDQLAESAFLPPQQEM</sequence>
<keyword evidence="10" id="KW-1185">Reference proteome</keyword>
<name>A0A9X2FH42_9BACT</name>
<evidence type="ECO:0000256" key="2">
    <source>
        <dbReference type="ARBA" id="ARBA00022490"/>
    </source>
</evidence>
<dbReference type="NCBIfam" id="TIGR00242">
    <property type="entry name" value="division/cell wall cluster transcriptional repressor MraZ"/>
    <property type="match status" value="1"/>
</dbReference>
<dbReference type="InterPro" id="IPR007159">
    <property type="entry name" value="SpoVT-AbrB_dom"/>
</dbReference>
<dbReference type="CDD" id="cd16321">
    <property type="entry name" value="MraZ_C"/>
    <property type="match status" value="1"/>
</dbReference>
<keyword evidence="6 7" id="KW-0804">Transcription</keyword>
<evidence type="ECO:0000259" key="8">
    <source>
        <dbReference type="PROSITE" id="PS51740"/>
    </source>
</evidence>
<evidence type="ECO:0000256" key="5">
    <source>
        <dbReference type="ARBA" id="ARBA00023125"/>
    </source>
</evidence>
<proteinExistence type="inferred from homology"/>
<dbReference type="CDD" id="cd16320">
    <property type="entry name" value="MraZ_N"/>
    <property type="match status" value="1"/>
</dbReference>
<evidence type="ECO:0000313" key="9">
    <source>
        <dbReference type="EMBL" id="MCO6044446.1"/>
    </source>
</evidence>
<keyword evidence="2 7" id="KW-0963">Cytoplasm</keyword>
<dbReference type="InterPro" id="IPR037914">
    <property type="entry name" value="SpoVT-AbrB_sf"/>
</dbReference>
<dbReference type="EMBL" id="JAMXLR010000036">
    <property type="protein sequence ID" value="MCO6044446.1"/>
    <property type="molecule type" value="Genomic_DNA"/>
</dbReference>
<dbReference type="InterPro" id="IPR035644">
    <property type="entry name" value="MraZ_C"/>
</dbReference>
<evidence type="ECO:0000256" key="1">
    <source>
        <dbReference type="ARBA" id="ARBA00013860"/>
    </source>
</evidence>
<dbReference type="GO" id="GO:2000143">
    <property type="term" value="P:negative regulation of DNA-templated transcription initiation"/>
    <property type="evidence" value="ECO:0007669"/>
    <property type="project" value="TreeGrafter"/>
</dbReference>
<evidence type="ECO:0000256" key="4">
    <source>
        <dbReference type="ARBA" id="ARBA00023015"/>
    </source>
</evidence>
<dbReference type="PROSITE" id="PS51740">
    <property type="entry name" value="SPOVT_ABRB"/>
    <property type="match status" value="2"/>
</dbReference>
<comment type="similarity">
    <text evidence="7">Belongs to the MraZ family.</text>
</comment>
<dbReference type="SUPFAM" id="SSF89447">
    <property type="entry name" value="AbrB/MazE/MraZ-like"/>
    <property type="match status" value="1"/>
</dbReference>
<dbReference type="PANTHER" id="PTHR34701:SF1">
    <property type="entry name" value="TRANSCRIPTIONAL REGULATOR MRAZ"/>
    <property type="match status" value="1"/>
</dbReference>
<dbReference type="GO" id="GO:0003700">
    <property type="term" value="F:DNA-binding transcription factor activity"/>
    <property type="evidence" value="ECO:0007669"/>
    <property type="project" value="UniProtKB-UniRule"/>
</dbReference>
<dbReference type="PANTHER" id="PTHR34701">
    <property type="entry name" value="TRANSCRIPTIONAL REGULATOR MRAZ"/>
    <property type="match status" value="1"/>
</dbReference>
<evidence type="ECO:0000256" key="6">
    <source>
        <dbReference type="ARBA" id="ARBA00023163"/>
    </source>
</evidence>
<dbReference type="AlphaFoldDB" id="A0A9X2FH42"/>
<dbReference type="Proteomes" id="UP001155241">
    <property type="component" value="Unassembled WGS sequence"/>
</dbReference>
<keyword evidence="4 7" id="KW-0805">Transcription regulation</keyword>
<evidence type="ECO:0000313" key="10">
    <source>
        <dbReference type="Proteomes" id="UP001155241"/>
    </source>
</evidence>
<comment type="caution">
    <text evidence="9">The sequence shown here is derived from an EMBL/GenBank/DDBJ whole genome shotgun (WGS) entry which is preliminary data.</text>
</comment>
<dbReference type="GO" id="GO:0009295">
    <property type="term" value="C:nucleoid"/>
    <property type="evidence" value="ECO:0007669"/>
    <property type="project" value="UniProtKB-SubCell"/>
</dbReference>
<dbReference type="InterPro" id="IPR003444">
    <property type="entry name" value="MraZ"/>
</dbReference>
<protein>
    <recommendedName>
        <fullName evidence="1 7">Transcriptional regulator MraZ</fullName>
    </recommendedName>
</protein>
<keyword evidence="3" id="KW-0677">Repeat</keyword>
<dbReference type="GO" id="GO:0005737">
    <property type="term" value="C:cytoplasm"/>
    <property type="evidence" value="ECO:0007669"/>
    <property type="project" value="UniProtKB-UniRule"/>
</dbReference>
<dbReference type="Pfam" id="PF02381">
    <property type="entry name" value="MraZ"/>
    <property type="match status" value="2"/>
</dbReference>
<dbReference type="InterPro" id="IPR038619">
    <property type="entry name" value="MraZ_sf"/>
</dbReference>